<dbReference type="InterPro" id="IPR011989">
    <property type="entry name" value="ARM-like"/>
</dbReference>
<gene>
    <name evidence="1" type="ORF">AEth_00279</name>
</gene>
<proteinExistence type="predicted"/>
<protein>
    <recommendedName>
        <fullName evidence="3">HEAT repeat domain-containing protein</fullName>
    </recommendedName>
</protein>
<dbReference type="InterPro" id="IPR004155">
    <property type="entry name" value="PBS_lyase_HEAT"/>
</dbReference>
<dbReference type="PANTHER" id="PTHR12697:SF5">
    <property type="entry name" value="DEOXYHYPUSINE HYDROXYLASE"/>
    <property type="match status" value="1"/>
</dbReference>
<dbReference type="Gene3D" id="1.25.10.10">
    <property type="entry name" value="Leucine-rich Repeat Variant"/>
    <property type="match status" value="3"/>
</dbReference>
<dbReference type="SMART" id="SM00567">
    <property type="entry name" value="EZ_HEAT"/>
    <property type="match status" value="8"/>
</dbReference>
<dbReference type="Proteomes" id="UP000291831">
    <property type="component" value="Unassembled WGS sequence"/>
</dbReference>
<name>A0A8B3S420_9EURY</name>
<accession>A0A8B3S420</accession>
<organism evidence="1 2">
    <name type="scientific">Candidatus Argoarchaeum ethanivorans</name>
    <dbReference type="NCBI Taxonomy" id="2608793"/>
    <lineage>
        <taxon>Archaea</taxon>
        <taxon>Methanobacteriati</taxon>
        <taxon>Methanobacteriota</taxon>
        <taxon>Stenosarchaea group</taxon>
        <taxon>Methanomicrobia</taxon>
        <taxon>Methanosarcinales</taxon>
        <taxon>Methanosarcinales incertae sedis</taxon>
        <taxon>GOM Arc I cluster</taxon>
        <taxon>Candidatus Argoarchaeum</taxon>
    </lineage>
</organism>
<comment type="caution">
    <text evidence="1">The sequence shown here is derived from an EMBL/GenBank/DDBJ whole genome shotgun (WGS) entry which is preliminary data.</text>
</comment>
<dbReference type="InterPro" id="IPR016024">
    <property type="entry name" value="ARM-type_fold"/>
</dbReference>
<dbReference type="Pfam" id="PF13646">
    <property type="entry name" value="HEAT_2"/>
    <property type="match status" value="4"/>
</dbReference>
<sequence length="398" mass="44562">MGILNSFKVKRSIKLLKNKDWLIRDKAAEALGEIGDTRAVEPLIRALKDKDWFVRNKAAKALGIIGDTRAVEPLIQVMKTEDICDRGIAAKALDRIGWEPTDDVEKAYYLIAKRQWDELPRLGETVIEPLMLFIRSDSPDQDEAIRTLGKIRDGRAVKYFILLLNYNQYDVRDAAAEALGEIGNEKAVEPLIQALKKYHPFGSRLESRYEISEALGKIGKPAVEPLIQVIKNKNIGFGVRNGAAFALGKIGNEKAVEPLIQVLIDESDRHNVRREVVLALGEIGNEKAVEPLIQVLRGRYDFYKDIRNSAAIALGKIGNEKAVEPLIQVLIDESDRHNVRSAVACALAKIGDERAVKPLEKCVIAYKKIDDFWIGEDEAMSIGSISWALEELEIKCRK</sequence>
<dbReference type="AlphaFoldDB" id="A0A8B3S420"/>
<dbReference type="GO" id="GO:0016491">
    <property type="term" value="F:oxidoreductase activity"/>
    <property type="evidence" value="ECO:0007669"/>
    <property type="project" value="TreeGrafter"/>
</dbReference>
<evidence type="ECO:0008006" key="3">
    <source>
        <dbReference type="Google" id="ProtNLM"/>
    </source>
</evidence>
<dbReference type="PANTHER" id="PTHR12697">
    <property type="entry name" value="PBS LYASE HEAT-LIKE PROTEIN"/>
    <property type="match status" value="1"/>
</dbReference>
<dbReference type="EMBL" id="RPGO01000004">
    <property type="protein sequence ID" value="RZB32933.1"/>
    <property type="molecule type" value="Genomic_DNA"/>
</dbReference>
<dbReference type="SUPFAM" id="SSF48371">
    <property type="entry name" value="ARM repeat"/>
    <property type="match status" value="1"/>
</dbReference>
<reference evidence="2" key="1">
    <citation type="submission" date="2019-01" db="EMBL/GenBank/DDBJ databases">
        <title>Anaerobic oxidation of ethane by archaea from a marine hydrocarbon seep.</title>
        <authorList>
            <person name="Musat F."/>
        </authorList>
    </citation>
    <scope>NUCLEOTIDE SEQUENCE [LARGE SCALE GENOMIC DNA]</scope>
</reference>
<evidence type="ECO:0000313" key="2">
    <source>
        <dbReference type="Proteomes" id="UP000291831"/>
    </source>
</evidence>
<evidence type="ECO:0000313" key="1">
    <source>
        <dbReference type="EMBL" id="RZB32933.1"/>
    </source>
</evidence>